<comment type="caution">
    <text evidence="2">The sequence shown here is derived from an EMBL/GenBank/DDBJ whole genome shotgun (WGS) entry which is preliminary data.</text>
</comment>
<gene>
    <name evidence="2" type="ORF">H9724_02855</name>
</gene>
<name>A0A9D2FIH7_9FIRM</name>
<evidence type="ECO:0000313" key="2">
    <source>
        <dbReference type="EMBL" id="HIZ61694.1"/>
    </source>
</evidence>
<evidence type="ECO:0000256" key="1">
    <source>
        <dbReference type="SAM" id="Phobius"/>
    </source>
</evidence>
<protein>
    <submittedName>
        <fullName evidence="2">Uncharacterized protein</fullName>
    </submittedName>
</protein>
<keyword evidence="1" id="KW-0472">Membrane</keyword>
<evidence type="ECO:0000313" key="3">
    <source>
        <dbReference type="Proteomes" id="UP000824105"/>
    </source>
</evidence>
<reference evidence="2" key="1">
    <citation type="journal article" date="2021" name="PeerJ">
        <title>Extensive microbial diversity within the chicken gut microbiome revealed by metagenomics and culture.</title>
        <authorList>
            <person name="Gilroy R."/>
            <person name="Ravi A."/>
            <person name="Getino M."/>
            <person name="Pursley I."/>
            <person name="Horton D.L."/>
            <person name="Alikhan N.F."/>
            <person name="Baker D."/>
            <person name="Gharbi K."/>
            <person name="Hall N."/>
            <person name="Watson M."/>
            <person name="Adriaenssens E.M."/>
            <person name="Foster-Nyarko E."/>
            <person name="Jarju S."/>
            <person name="Secka A."/>
            <person name="Antonio M."/>
            <person name="Oren A."/>
            <person name="Chaudhuri R.R."/>
            <person name="La Ragione R."/>
            <person name="Hildebrand F."/>
            <person name="Pallen M.J."/>
        </authorList>
    </citation>
    <scope>NUCLEOTIDE SEQUENCE</scope>
    <source>
        <strain evidence="2">CHK188-11489</strain>
    </source>
</reference>
<accession>A0A9D2FIH7</accession>
<dbReference type="EMBL" id="DXBF01000023">
    <property type="protein sequence ID" value="HIZ61694.1"/>
    <property type="molecule type" value="Genomic_DNA"/>
</dbReference>
<keyword evidence="1" id="KW-1133">Transmembrane helix</keyword>
<sequence length="64" mass="6937">MDVALGLHIPYVQYIGIAGVQNPVLVFVLCILAGIALFALGYSCWKLLVGYVKSVSRVKRTLDA</sequence>
<dbReference type="Proteomes" id="UP000824105">
    <property type="component" value="Unassembled WGS sequence"/>
</dbReference>
<dbReference type="AlphaFoldDB" id="A0A9D2FIH7"/>
<proteinExistence type="predicted"/>
<keyword evidence="1" id="KW-0812">Transmembrane</keyword>
<reference evidence="2" key="2">
    <citation type="submission" date="2021-04" db="EMBL/GenBank/DDBJ databases">
        <authorList>
            <person name="Gilroy R."/>
        </authorList>
    </citation>
    <scope>NUCLEOTIDE SEQUENCE</scope>
    <source>
        <strain evidence="2">CHK188-11489</strain>
    </source>
</reference>
<organism evidence="2 3">
    <name type="scientific">Candidatus Gemmiger avistercoris</name>
    <dbReference type="NCBI Taxonomy" id="2838606"/>
    <lineage>
        <taxon>Bacteria</taxon>
        <taxon>Bacillati</taxon>
        <taxon>Bacillota</taxon>
        <taxon>Clostridia</taxon>
        <taxon>Eubacteriales</taxon>
        <taxon>Gemmiger</taxon>
    </lineage>
</organism>
<feature type="transmembrane region" description="Helical" evidence="1">
    <location>
        <begin position="24"/>
        <end position="49"/>
    </location>
</feature>